<dbReference type="Proteomes" id="UP000007517">
    <property type="component" value="Chromosome"/>
</dbReference>
<sequence>MLLWGRGIVVAAPCSGERVMNFSRVYPDSIKHHKKGNVCSWTRFGTPTRQTPVRSRPLCLAATYSS</sequence>
<dbReference type="HOGENOM" id="CLU_2822523_0_0_11"/>
<reference evidence="1 2" key="1">
    <citation type="journal article" date="2012" name="J. Bacteriol.">
        <title>Genome Sequence of Blastococcus saxobsidens DD2, a Stone-Inhabiting Bacterium.</title>
        <authorList>
            <person name="Chouaia B."/>
            <person name="Crotti E."/>
            <person name="Brusetti L."/>
            <person name="Daffonchio D."/>
            <person name="Essoussi I."/>
            <person name="Nouioui I."/>
            <person name="Sbissi I."/>
            <person name="Ghodhbane-Gtari F."/>
            <person name="Gtari M."/>
            <person name="Vacherie B."/>
            <person name="Barbe V."/>
            <person name="Medigue C."/>
            <person name="Gury J."/>
            <person name="Pujic P."/>
            <person name="Normand P."/>
        </authorList>
    </citation>
    <scope>NUCLEOTIDE SEQUENCE [LARGE SCALE GENOMIC DNA]</scope>
    <source>
        <strain evidence="1 2">DD2</strain>
    </source>
</reference>
<name>H6RTI4_BLASD</name>
<gene>
    <name evidence="1" type="ordered locus">BLASA_0891</name>
</gene>
<dbReference type="EMBL" id="FO117623">
    <property type="protein sequence ID" value="CCG01842.1"/>
    <property type="molecule type" value="Genomic_DNA"/>
</dbReference>
<dbReference type="STRING" id="1146883.BLASA_0891"/>
<evidence type="ECO:0000313" key="1">
    <source>
        <dbReference type="EMBL" id="CCG01842.1"/>
    </source>
</evidence>
<evidence type="ECO:0000313" key="2">
    <source>
        <dbReference type="Proteomes" id="UP000007517"/>
    </source>
</evidence>
<proteinExistence type="predicted"/>
<protein>
    <submittedName>
        <fullName evidence="1">Uncharacterized protein</fullName>
    </submittedName>
</protein>
<dbReference type="KEGG" id="bsd:BLASA_0891"/>
<organism evidence="1 2">
    <name type="scientific">Blastococcus saxobsidens (strain DD2)</name>
    <dbReference type="NCBI Taxonomy" id="1146883"/>
    <lineage>
        <taxon>Bacteria</taxon>
        <taxon>Bacillati</taxon>
        <taxon>Actinomycetota</taxon>
        <taxon>Actinomycetes</taxon>
        <taxon>Geodermatophilales</taxon>
        <taxon>Geodermatophilaceae</taxon>
        <taxon>Blastococcus</taxon>
    </lineage>
</organism>
<dbReference type="AlphaFoldDB" id="H6RTI4"/>
<keyword evidence="2" id="KW-1185">Reference proteome</keyword>
<reference evidence="2" key="2">
    <citation type="submission" date="2012-02" db="EMBL/GenBank/DDBJ databases">
        <title>Complete genome sequence of Blastococcus saxobsidens strain DD2.</title>
        <authorList>
            <person name="Genoscope."/>
        </authorList>
    </citation>
    <scope>NUCLEOTIDE SEQUENCE [LARGE SCALE GENOMIC DNA]</scope>
    <source>
        <strain evidence="2">DD2</strain>
    </source>
</reference>
<accession>H6RTI4</accession>